<dbReference type="EMBL" id="JABTCF010000002">
    <property type="protein sequence ID" value="MBD0777122.1"/>
    <property type="molecule type" value="Genomic_DNA"/>
</dbReference>
<dbReference type="RefSeq" id="WP_188242655.1">
    <property type="nucleotide sequence ID" value="NZ_JABTCF010000002.1"/>
</dbReference>
<sequence>MKNINPQLTTLIVYNNISKSVFIPKERTTTLRDRFDGVWSNTNLEPVNDPKEYAITVNVLQNKWMNTDNSDQTLRMPKYSGGAPMVFLDDNQHRQHS</sequence>
<organism evidence="1 2">
    <name type="scientific">Maribacter aquimaris</name>
    <dbReference type="NCBI Taxonomy" id="2737171"/>
    <lineage>
        <taxon>Bacteria</taxon>
        <taxon>Pseudomonadati</taxon>
        <taxon>Bacteroidota</taxon>
        <taxon>Flavobacteriia</taxon>
        <taxon>Flavobacteriales</taxon>
        <taxon>Flavobacteriaceae</taxon>
        <taxon>Maribacter</taxon>
    </lineage>
</organism>
<accession>A0ABR7V1U0</accession>
<proteinExistence type="predicted"/>
<gene>
    <name evidence="1" type="ORF">HPE56_04880</name>
</gene>
<reference evidence="1" key="1">
    <citation type="submission" date="2020-05" db="EMBL/GenBank/DDBJ databases">
        <title>The draft genome sequence of Maribacter sp. ANRC-HE7.</title>
        <authorList>
            <person name="Mu L."/>
        </authorList>
    </citation>
    <scope>NUCLEOTIDE SEQUENCE</scope>
    <source>
        <strain evidence="1">ANRC-HE7</strain>
    </source>
</reference>
<keyword evidence="2" id="KW-1185">Reference proteome</keyword>
<name>A0ABR7V1U0_9FLAO</name>
<comment type="caution">
    <text evidence="1">The sequence shown here is derived from an EMBL/GenBank/DDBJ whole genome shotgun (WGS) entry which is preliminary data.</text>
</comment>
<evidence type="ECO:0000313" key="2">
    <source>
        <dbReference type="Proteomes" id="UP001166021"/>
    </source>
</evidence>
<evidence type="ECO:0000313" key="1">
    <source>
        <dbReference type="EMBL" id="MBD0777122.1"/>
    </source>
</evidence>
<protein>
    <submittedName>
        <fullName evidence="1">Uncharacterized protein</fullName>
    </submittedName>
</protein>
<dbReference type="Proteomes" id="UP001166021">
    <property type="component" value="Unassembled WGS sequence"/>
</dbReference>